<reference evidence="4" key="1">
    <citation type="journal article" date="2011" name="Genome Res.">
        <title>Phylogeny-wide analysis of social amoeba genomes highlights ancient origins for complex intercellular communication.</title>
        <authorList>
            <person name="Heidel A.J."/>
            <person name="Lawal H.M."/>
            <person name="Felder M."/>
            <person name="Schilde C."/>
            <person name="Helps N.R."/>
            <person name="Tunggal B."/>
            <person name="Rivero F."/>
            <person name="John U."/>
            <person name="Schleicher M."/>
            <person name="Eichinger L."/>
            <person name="Platzer M."/>
            <person name="Noegel A.A."/>
            <person name="Schaap P."/>
            <person name="Gloeckner G."/>
        </authorList>
    </citation>
    <scope>NUCLEOTIDE SEQUENCE [LARGE SCALE GENOMIC DNA]</scope>
    <source>
        <strain evidence="4">SH3</strain>
    </source>
</reference>
<feature type="domain" description="Nucleoplasmin-like" evidence="2">
    <location>
        <begin position="3"/>
        <end position="108"/>
    </location>
</feature>
<dbReference type="OMA" id="MMQFFGT"/>
<dbReference type="Proteomes" id="UP000007797">
    <property type="component" value="Unassembled WGS sequence"/>
</dbReference>
<feature type="compositionally biased region" description="Acidic residues" evidence="1">
    <location>
        <begin position="114"/>
        <end position="126"/>
    </location>
</feature>
<dbReference type="GO" id="GO:0005730">
    <property type="term" value="C:nucleolus"/>
    <property type="evidence" value="ECO:0007669"/>
    <property type="project" value="EnsemblProtists"/>
</dbReference>
<dbReference type="GO" id="GO:0034605">
    <property type="term" value="P:cellular response to heat"/>
    <property type="evidence" value="ECO:0007669"/>
    <property type="project" value="EnsemblProtists"/>
</dbReference>
<dbReference type="GeneID" id="14875999"/>
<dbReference type="OrthoDB" id="1902587at2759"/>
<proteinExistence type="predicted"/>
<dbReference type="Pfam" id="PF17800">
    <property type="entry name" value="NPL"/>
    <property type="match status" value="1"/>
</dbReference>
<feature type="compositionally biased region" description="Low complexity" evidence="1">
    <location>
        <begin position="180"/>
        <end position="226"/>
    </location>
</feature>
<dbReference type="RefSeq" id="XP_004362307.1">
    <property type="nucleotide sequence ID" value="XM_004362250.1"/>
</dbReference>
<evidence type="ECO:0000256" key="1">
    <source>
        <dbReference type="SAM" id="MobiDB-lite"/>
    </source>
</evidence>
<feature type="compositionally biased region" description="Acidic residues" evidence="1">
    <location>
        <begin position="134"/>
        <end position="154"/>
    </location>
</feature>
<evidence type="ECO:0000313" key="4">
    <source>
        <dbReference type="Proteomes" id="UP000007797"/>
    </source>
</evidence>
<keyword evidence="4" id="KW-1185">Reference proteome</keyword>
<accession>F4PJH0</accession>
<feature type="region of interest" description="Disordered" evidence="1">
    <location>
        <begin position="114"/>
        <end position="244"/>
    </location>
</feature>
<dbReference type="AlphaFoldDB" id="F4PJH0"/>
<dbReference type="EMBL" id="GL883007">
    <property type="protein sequence ID" value="EGG24456.1"/>
    <property type="molecule type" value="Genomic_DNA"/>
</dbReference>
<feature type="compositionally biased region" description="Polar residues" evidence="1">
    <location>
        <begin position="230"/>
        <end position="244"/>
    </location>
</feature>
<gene>
    <name evidence="3" type="primary">hspC</name>
    <name evidence="3" type="ORF">DFA_06606</name>
</gene>
<dbReference type="GO" id="GO:0000182">
    <property type="term" value="F:rDNA binding"/>
    <property type="evidence" value="ECO:0007669"/>
    <property type="project" value="EnsemblProtists"/>
</dbReference>
<dbReference type="InterPro" id="IPR041232">
    <property type="entry name" value="NPL"/>
</dbReference>
<keyword evidence="3" id="KW-0346">Stress response</keyword>
<protein>
    <submittedName>
        <fullName evidence="3">Heat shock protein</fullName>
    </submittedName>
</protein>
<name>F4PJH0_CACFS</name>
<sequence>MSFFGATITKDESLDLILDEGMTFNLTNVVISRESKGTGKCWLVAHLIEEDPETGNEEIIEKVTIATLVADKIEQVNVNLVFDSSLQASIKLEGDDKCPTHICVSGIMMASDDEDDMPHCDDEDCEHQDCGMFGEEDSEDMEDSDDDDDEDEDIPALKVNGNNKKPTAKITEIPDKSVAKPKQPQQQPSKKQAANPSAAAPKQPQQQQQQQPKQQQQQKPQQQQPKRPNGSESKQQQPIKKSKN</sequence>
<evidence type="ECO:0000313" key="3">
    <source>
        <dbReference type="EMBL" id="EGG24456.1"/>
    </source>
</evidence>
<organism evidence="3 4">
    <name type="scientific">Cavenderia fasciculata</name>
    <name type="common">Slime mold</name>
    <name type="synonym">Dictyostelium fasciculatum</name>
    <dbReference type="NCBI Taxonomy" id="261658"/>
    <lineage>
        <taxon>Eukaryota</taxon>
        <taxon>Amoebozoa</taxon>
        <taxon>Evosea</taxon>
        <taxon>Eumycetozoa</taxon>
        <taxon>Dictyostelia</taxon>
        <taxon>Acytosteliales</taxon>
        <taxon>Cavenderiaceae</taxon>
        <taxon>Cavenderia</taxon>
    </lineage>
</organism>
<dbReference type="Gene3D" id="2.60.120.340">
    <property type="entry name" value="Nucleoplasmin core domain"/>
    <property type="match status" value="1"/>
</dbReference>
<dbReference type="STRING" id="1054147.F4PJH0"/>
<evidence type="ECO:0000259" key="2">
    <source>
        <dbReference type="Pfam" id="PF17800"/>
    </source>
</evidence>
<dbReference type="KEGG" id="dfa:DFA_06606"/>